<organism evidence="2">
    <name type="scientific">Timema bartmani</name>
    <dbReference type="NCBI Taxonomy" id="61472"/>
    <lineage>
        <taxon>Eukaryota</taxon>
        <taxon>Metazoa</taxon>
        <taxon>Ecdysozoa</taxon>
        <taxon>Arthropoda</taxon>
        <taxon>Hexapoda</taxon>
        <taxon>Insecta</taxon>
        <taxon>Pterygota</taxon>
        <taxon>Neoptera</taxon>
        <taxon>Polyneoptera</taxon>
        <taxon>Phasmatodea</taxon>
        <taxon>Timematodea</taxon>
        <taxon>Timematoidea</taxon>
        <taxon>Timematidae</taxon>
        <taxon>Timema</taxon>
    </lineage>
</organism>
<reference evidence="2" key="1">
    <citation type="submission" date="2020-11" db="EMBL/GenBank/DDBJ databases">
        <authorList>
            <person name="Tran Van P."/>
        </authorList>
    </citation>
    <scope>NUCLEOTIDE SEQUENCE</scope>
</reference>
<gene>
    <name evidence="2" type="ORF">TBIB3V08_LOCUS3733</name>
</gene>
<name>A0A7R9HZG7_9NEOP</name>
<feature type="region of interest" description="Disordered" evidence="1">
    <location>
        <begin position="236"/>
        <end position="281"/>
    </location>
</feature>
<evidence type="ECO:0000313" key="2">
    <source>
        <dbReference type="EMBL" id="CAD7441261.1"/>
    </source>
</evidence>
<sequence>MWITRCVYGHCDSNTKDVDKPCMRGVFFIGFPERKKELSSSSAPGTYKGTYSLFQPSDSNRRPQDNLARPQQIVFPAISETISESSITDQQILKSEYEGTTLDSSFKTCSSVALQPNDREISEYWYYSPSLEHNYNLPADSEPSRKRLASSLKYNQSLVKHPKLNNNGIYVEQIAIPGKSHVSVDETKHSYDKQTRKTNKLNRSETLSLDDTTYRTLDKPIARNEPRIVGSSGSVVETNLESNTHTTKKKIKRKKRGKSKRFSYKKKTSVSRKLARDNLQTHPAPITFVNVRPQAQYVTNEDHAAVAKDEFARFRSYGRHDIVKEEFQDEYVIQNFTLSYKLSTKNPPDVSFSGSVTSLFKQLLNCPHEAELTSFQTHCFTGNSGSAGDRTRDLELASDSDTLSADSPFLTSANFINNSSFYSSARNTRRFMMEEFPNDDQSRSDTLSAPSPSMFSHDYLEETDPLAIHLPSREGPTVYNDTYCTAVNTRDSNLPDVPQMDPLSLLIPPIKTELEPQEESEMENLSTITETRGDSGVMLDAPYSFAQMSPPNSSRCMLAHDNVTREKLKVIPLEVSGKGNTSMRVETSTCDNIVMDDNSDKNLVQRKNSFKITTEISTHFNDSSCVQVANDDCVIKNRDVDILQDREDLEMQMEISPEVRNPGVRVKMLTHGRCVTKNDDKLVRTFPGIEQSYHCKSTHDDDAPNVVNECQQSKSSSCMSERDLLFHDSAVVEINHRYLNDDSINSNILYLVDDLSTWDDMVGRPCYLVISVDEKGNHKLLLIPDDEEIDQEHNTSRQTIEDDSKFQYVTENSLRNINFITNKQSDILDDKMPQLGHMDGVETISSENSFFGAGSLYDNSDTVHLPTHKKSLLASENQYKDLIAIEEIDHLNKNIHQMSQLRRTFPSRVTRRRKSSNRPVLAGLDRLSM</sequence>
<dbReference type="AlphaFoldDB" id="A0A7R9HZG7"/>
<protein>
    <submittedName>
        <fullName evidence="2">Uncharacterized protein</fullName>
    </submittedName>
</protein>
<feature type="compositionally biased region" description="Basic residues" evidence="1">
    <location>
        <begin position="246"/>
        <end position="270"/>
    </location>
</feature>
<dbReference type="EMBL" id="OD565258">
    <property type="protein sequence ID" value="CAD7441261.1"/>
    <property type="molecule type" value="Genomic_DNA"/>
</dbReference>
<proteinExistence type="predicted"/>
<feature type="compositionally biased region" description="Polar residues" evidence="1">
    <location>
        <begin position="236"/>
        <end position="245"/>
    </location>
</feature>
<evidence type="ECO:0000256" key="1">
    <source>
        <dbReference type="SAM" id="MobiDB-lite"/>
    </source>
</evidence>
<accession>A0A7R9HZG7</accession>
<feature type="region of interest" description="Disordered" evidence="1">
    <location>
        <begin position="906"/>
        <end position="929"/>
    </location>
</feature>